<evidence type="ECO:0000256" key="5">
    <source>
        <dbReference type="SAM" id="MobiDB-lite"/>
    </source>
</evidence>
<evidence type="ECO:0000313" key="7">
    <source>
        <dbReference type="EMBL" id="EFJ28950.1"/>
    </source>
</evidence>
<proteinExistence type="inferred from homology"/>
<dbReference type="Pfam" id="PF00612">
    <property type="entry name" value="IQ"/>
    <property type="match status" value="2"/>
</dbReference>
<dbReference type="SUPFAM" id="SSF52540">
    <property type="entry name" value="P-loop containing nucleoside triphosphate hydrolases"/>
    <property type="match status" value="1"/>
</dbReference>
<dbReference type="SMART" id="SM00015">
    <property type="entry name" value="IQ"/>
    <property type="match status" value="2"/>
</dbReference>
<protein>
    <recommendedName>
        <fullName evidence="6">DUF4005 domain-containing protein</fullName>
    </recommendedName>
</protein>
<keyword evidence="8" id="KW-1185">Reference proteome</keyword>
<dbReference type="InterPro" id="IPR000048">
    <property type="entry name" value="IQ_motif_EF-hand-BS"/>
</dbReference>
<gene>
    <name evidence="7" type="ORF">SELMODRAFT_441008</name>
</gene>
<dbReference type="CDD" id="cd23767">
    <property type="entry name" value="IQCD"/>
    <property type="match status" value="1"/>
</dbReference>
<organism evidence="8">
    <name type="scientific">Selaginella moellendorffii</name>
    <name type="common">Spikemoss</name>
    <dbReference type="NCBI Taxonomy" id="88036"/>
    <lineage>
        <taxon>Eukaryota</taxon>
        <taxon>Viridiplantae</taxon>
        <taxon>Streptophyta</taxon>
        <taxon>Embryophyta</taxon>
        <taxon>Tracheophyta</taxon>
        <taxon>Lycopodiopsida</taxon>
        <taxon>Selaginellales</taxon>
        <taxon>Selaginellaceae</taxon>
        <taxon>Selaginella</taxon>
    </lineage>
</organism>
<dbReference type="FunCoup" id="D8RFZ5">
    <property type="interactions" value="221"/>
</dbReference>
<dbReference type="PANTHER" id="PTHR32295:SF6">
    <property type="entry name" value="PROTEIN IQ-DOMAIN 18"/>
    <property type="match status" value="1"/>
</dbReference>
<evidence type="ECO:0000256" key="3">
    <source>
        <dbReference type="ARBA" id="ARBA00024378"/>
    </source>
</evidence>
<evidence type="ECO:0000313" key="8">
    <source>
        <dbReference type="Proteomes" id="UP000001514"/>
    </source>
</evidence>
<feature type="compositionally biased region" description="Pro residues" evidence="5">
    <location>
        <begin position="319"/>
        <end position="328"/>
    </location>
</feature>
<evidence type="ECO:0000259" key="6">
    <source>
        <dbReference type="Pfam" id="PF13178"/>
    </source>
</evidence>
<dbReference type="GO" id="GO:0005516">
    <property type="term" value="F:calmodulin binding"/>
    <property type="evidence" value="ECO:0007669"/>
    <property type="project" value="UniProtKB-KW"/>
</dbReference>
<name>D8RFZ5_SELML</name>
<dbReference type="Proteomes" id="UP000001514">
    <property type="component" value="Unassembled WGS sequence"/>
</dbReference>
<feature type="domain" description="DUF4005" evidence="6">
    <location>
        <begin position="471"/>
        <end position="500"/>
    </location>
</feature>
<reference evidence="7 8" key="1">
    <citation type="journal article" date="2011" name="Science">
        <title>The Selaginella genome identifies genetic changes associated with the evolution of vascular plants.</title>
        <authorList>
            <person name="Banks J.A."/>
            <person name="Nishiyama T."/>
            <person name="Hasebe M."/>
            <person name="Bowman J.L."/>
            <person name="Gribskov M."/>
            <person name="dePamphilis C."/>
            <person name="Albert V.A."/>
            <person name="Aono N."/>
            <person name="Aoyama T."/>
            <person name="Ambrose B.A."/>
            <person name="Ashton N.W."/>
            <person name="Axtell M.J."/>
            <person name="Barker E."/>
            <person name="Barker M.S."/>
            <person name="Bennetzen J.L."/>
            <person name="Bonawitz N.D."/>
            <person name="Chapple C."/>
            <person name="Cheng C."/>
            <person name="Correa L.G."/>
            <person name="Dacre M."/>
            <person name="DeBarry J."/>
            <person name="Dreyer I."/>
            <person name="Elias M."/>
            <person name="Engstrom E.M."/>
            <person name="Estelle M."/>
            <person name="Feng L."/>
            <person name="Finet C."/>
            <person name="Floyd S.K."/>
            <person name="Frommer W.B."/>
            <person name="Fujita T."/>
            <person name="Gramzow L."/>
            <person name="Gutensohn M."/>
            <person name="Harholt J."/>
            <person name="Hattori M."/>
            <person name="Heyl A."/>
            <person name="Hirai T."/>
            <person name="Hiwatashi Y."/>
            <person name="Ishikawa M."/>
            <person name="Iwata M."/>
            <person name="Karol K.G."/>
            <person name="Koehler B."/>
            <person name="Kolukisaoglu U."/>
            <person name="Kubo M."/>
            <person name="Kurata T."/>
            <person name="Lalonde S."/>
            <person name="Li K."/>
            <person name="Li Y."/>
            <person name="Litt A."/>
            <person name="Lyons E."/>
            <person name="Manning G."/>
            <person name="Maruyama T."/>
            <person name="Michael T.P."/>
            <person name="Mikami K."/>
            <person name="Miyazaki S."/>
            <person name="Morinaga S."/>
            <person name="Murata T."/>
            <person name="Mueller-Roeber B."/>
            <person name="Nelson D.R."/>
            <person name="Obara M."/>
            <person name="Oguri Y."/>
            <person name="Olmstead R.G."/>
            <person name="Onodera N."/>
            <person name="Petersen B.L."/>
            <person name="Pils B."/>
            <person name="Prigge M."/>
            <person name="Rensing S.A."/>
            <person name="Riano-Pachon D.M."/>
            <person name="Roberts A.W."/>
            <person name="Sato Y."/>
            <person name="Scheller H.V."/>
            <person name="Schulz B."/>
            <person name="Schulz C."/>
            <person name="Shakirov E.V."/>
            <person name="Shibagaki N."/>
            <person name="Shinohara N."/>
            <person name="Shippen D.E."/>
            <person name="Soerensen I."/>
            <person name="Sotooka R."/>
            <person name="Sugimoto N."/>
            <person name="Sugita M."/>
            <person name="Sumikawa N."/>
            <person name="Tanurdzic M."/>
            <person name="Theissen G."/>
            <person name="Ulvskov P."/>
            <person name="Wakazuki S."/>
            <person name="Weng J.K."/>
            <person name="Willats W.W."/>
            <person name="Wipf D."/>
            <person name="Wolf P.G."/>
            <person name="Yang L."/>
            <person name="Zimmer A.D."/>
            <person name="Zhu Q."/>
            <person name="Mitros T."/>
            <person name="Hellsten U."/>
            <person name="Loque D."/>
            <person name="Otillar R."/>
            <person name="Salamov A."/>
            <person name="Schmutz J."/>
            <person name="Shapiro H."/>
            <person name="Lindquist E."/>
            <person name="Lucas S."/>
            <person name="Rokhsar D."/>
            <person name="Grigoriev I.V."/>
        </authorList>
    </citation>
    <scope>NUCLEOTIDE SEQUENCE [LARGE SCALE GENOMIC DNA]</scope>
</reference>
<dbReference type="PANTHER" id="PTHR32295">
    <property type="entry name" value="IQ-DOMAIN 5-RELATED"/>
    <property type="match status" value="1"/>
</dbReference>
<comment type="function">
    <text evidence="4">May be involved in cooperative interactions with calmodulins or calmodulin-like proteins. Recruits calmodulin proteins to microtubules, thus being a potential scaffold in cellular signaling and trafficking. May associate with nucleic acids and regulate gene expression at the transcriptional or post-transcriptional level.</text>
</comment>
<dbReference type="KEGG" id="smo:SELMODRAFT_441008"/>
<sequence length="603" mass="64649">MGKSTRWLLALIGLKKSSKKTSVEEQDVRKSSKDKRRWSFGKSAAAPADFVKSSSSSAREMDHSQNEQAKHAIAIAAASAAAAEAAVAAAHAAAAVVRLTGAANYASPVFELISREEWAAIKIQTAFRGYLARRALRALKAVVRIQALFRGHRVRKQAAITLRCMQALVRVQARVRARRVRMSKEGQAVQQQLLERRGRYRKSMDGWIASTGTVEDFHAKNERKHLGAMKRERALAYAFSQSNQLTKLLAELQSRTASPMVIDCEPDTPHWGWSWLERWMAARPWENPFEATSPVDSGCTKIVEVDYNNQSANKLNPAKAPPPPPLSSTPPSSNTAIAKPAKKRSGSASESIPDAHKIVIPSPTNPAPPIATDRHGLSPNAQNLLSHPSPVIDHHHHADQSSSAAAIAASPKDLLALDDCFAKNTLKPLKNAAAAGVGTSAENQSFVQDFQQGIIRDMDLTLAGSSSELPAAAVPSYMATTQSSKAKVRSHSTPKQRPEQLLGLTMPDTPRKSMRNSMNGGHALLLAATTASGSFSSATAAANNAGSIAGALLRRGGSASSSQHGNGRGFSTGSMALDRSLISLKDGHASLSINGDMRKPFRF</sequence>
<evidence type="ECO:0000256" key="2">
    <source>
        <dbReference type="ARBA" id="ARBA00024341"/>
    </source>
</evidence>
<dbReference type="Gene3D" id="1.20.5.190">
    <property type="match status" value="1"/>
</dbReference>
<dbReference type="HOGENOM" id="CLU_024547_3_0_1"/>
<keyword evidence="1" id="KW-0112">Calmodulin-binding</keyword>
<dbReference type="InParanoid" id="D8RFZ5"/>
<feature type="region of interest" description="Disordered" evidence="5">
    <location>
        <begin position="17"/>
        <end position="65"/>
    </location>
</feature>
<dbReference type="PROSITE" id="PS50096">
    <property type="entry name" value="IQ"/>
    <property type="match status" value="2"/>
</dbReference>
<dbReference type="InterPro" id="IPR025064">
    <property type="entry name" value="DUF4005"/>
</dbReference>
<dbReference type="InterPro" id="IPR027417">
    <property type="entry name" value="P-loop_NTPase"/>
</dbReference>
<comment type="subunit">
    <text evidence="3">Binds to multiple calmodulin (CaM) in the presence of Ca(2+) and CaM-like proteins.</text>
</comment>
<dbReference type="eggNOG" id="ENOG502QSVK">
    <property type="taxonomic scope" value="Eukaryota"/>
</dbReference>
<accession>D8RFZ5</accession>
<comment type="similarity">
    <text evidence="2">Belongs to the IQD family.</text>
</comment>
<feature type="region of interest" description="Disordered" evidence="5">
    <location>
        <begin position="312"/>
        <end position="381"/>
    </location>
</feature>
<feature type="region of interest" description="Disordered" evidence="5">
    <location>
        <begin position="482"/>
        <end position="509"/>
    </location>
</feature>
<evidence type="ECO:0000256" key="1">
    <source>
        <dbReference type="ARBA" id="ARBA00022860"/>
    </source>
</evidence>
<feature type="compositionally biased region" description="Basic and acidic residues" evidence="5">
    <location>
        <begin position="21"/>
        <end position="31"/>
    </location>
</feature>
<dbReference type="EMBL" id="GL377578">
    <property type="protein sequence ID" value="EFJ28950.1"/>
    <property type="molecule type" value="Genomic_DNA"/>
</dbReference>
<evidence type="ECO:0000256" key="4">
    <source>
        <dbReference type="ARBA" id="ARBA00045534"/>
    </source>
</evidence>
<dbReference type="AlphaFoldDB" id="D8RFZ5"/>
<dbReference type="Pfam" id="PF13178">
    <property type="entry name" value="DUF4005"/>
    <property type="match status" value="1"/>
</dbReference>
<dbReference type="OMA" id="FFLLTHY"/>
<dbReference type="OrthoDB" id="671489at2759"/>
<dbReference type="Gramene" id="EFJ28950">
    <property type="protein sequence ID" value="EFJ28950"/>
    <property type="gene ID" value="SELMODRAFT_441008"/>
</dbReference>